<comment type="caution">
    <text evidence="1">The sequence shown here is derived from an EMBL/GenBank/DDBJ whole genome shotgun (WGS) entry which is preliminary data.</text>
</comment>
<keyword evidence="2" id="KW-1185">Reference proteome</keyword>
<evidence type="ECO:0000313" key="1">
    <source>
        <dbReference type="EMBL" id="GAA0160219.1"/>
    </source>
</evidence>
<accession>A0AAV3Q835</accession>
<dbReference type="EMBL" id="BAABME010003810">
    <property type="protein sequence ID" value="GAA0160219.1"/>
    <property type="molecule type" value="Genomic_DNA"/>
</dbReference>
<dbReference type="Proteomes" id="UP001454036">
    <property type="component" value="Unassembled WGS sequence"/>
</dbReference>
<proteinExistence type="predicted"/>
<gene>
    <name evidence="1" type="ORF">LIER_16823</name>
</gene>
<name>A0AAV3Q835_LITER</name>
<organism evidence="1 2">
    <name type="scientific">Lithospermum erythrorhizon</name>
    <name type="common">Purple gromwell</name>
    <name type="synonym">Lithospermum officinale var. erythrorhizon</name>
    <dbReference type="NCBI Taxonomy" id="34254"/>
    <lineage>
        <taxon>Eukaryota</taxon>
        <taxon>Viridiplantae</taxon>
        <taxon>Streptophyta</taxon>
        <taxon>Embryophyta</taxon>
        <taxon>Tracheophyta</taxon>
        <taxon>Spermatophyta</taxon>
        <taxon>Magnoliopsida</taxon>
        <taxon>eudicotyledons</taxon>
        <taxon>Gunneridae</taxon>
        <taxon>Pentapetalae</taxon>
        <taxon>asterids</taxon>
        <taxon>lamiids</taxon>
        <taxon>Boraginales</taxon>
        <taxon>Boraginaceae</taxon>
        <taxon>Boraginoideae</taxon>
        <taxon>Lithospermeae</taxon>
        <taxon>Lithospermum</taxon>
    </lineage>
</organism>
<reference evidence="1 2" key="1">
    <citation type="submission" date="2024-01" db="EMBL/GenBank/DDBJ databases">
        <title>The complete chloroplast genome sequence of Lithospermum erythrorhizon: insights into the phylogenetic relationship among Boraginaceae species and the maternal lineages of purple gromwells.</title>
        <authorList>
            <person name="Okada T."/>
            <person name="Watanabe K."/>
        </authorList>
    </citation>
    <scope>NUCLEOTIDE SEQUENCE [LARGE SCALE GENOMIC DNA]</scope>
</reference>
<protein>
    <submittedName>
        <fullName evidence="1">Uncharacterized protein</fullName>
    </submittedName>
</protein>
<sequence>MIIYCIYIDFTRGGTKSKRIEVDVFNTEGIKQIGFSVGTDECSWTPRILGMASLLSSTVICLALIFRTPVYDPLYGRIAAAFKELCFPSNFNTNIRLVGSIVHLLKMVGNATLQMLLKSGIIIMPLIVHLIKVICPMIFELWKGLLPPFTSPKSQGNYQSSDNVKAVTPALEDSSSRITIVAAPFFSIFTQF</sequence>
<evidence type="ECO:0000313" key="2">
    <source>
        <dbReference type="Proteomes" id="UP001454036"/>
    </source>
</evidence>
<dbReference type="AlphaFoldDB" id="A0AAV3Q835"/>